<evidence type="ECO:0008006" key="3">
    <source>
        <dbReference type="Google" id="ProtNLM"/>
    </source>
</evidence>
<keyword evidence="2" id="KW-1185">Reference proteome</keyword>
<dbReference type="PROSITE" id="PS51257">
    <property type="entry name" value="PROKAR_LIPOPROTEIN"/>
    <property type="match status" value="1"/>
</dbReference>
<dbReference type="Proteomes" id="UP000680348">
    <property type="component" value="Unassembled WGS sequence"/>
</dbReference>
<dbReference type="RefSeq" id="WP_188253305.1">
    <property type="nucleotide sequence ID" value="NZ_JABVCF010000002.1"/>
</dbReference>
<protein>
    <recommendedName>
        <fullName evidence="3">LPS-assembly lipoprotein</fullName>
    </recommendedName>
</protein>
<gene>
    <name evidence="1" type="ORF">KEU06_03715</name>
</gene>
<sequence>MSLPERPHVRPRSIVRTVGVLAIVASTALSAACTVRPLYSDGGGAAVGYAAGAAEGLKQISIAPVNTRFAQRLRNDLIFALNGGAGQPAQPKYLMTLTVTEQVVNEAVVTVENDENRPTAATLYMTGSYVLTDAATGKPVAAGKRTIPASYDQPSQEFATWRAGIDAENRAARELAELLTLDIGQRLAKL</sequence>
<dbReference type="EMBL" id="JAGWCR010000002">
    <property type="protein sequence ID" value="MBS3647734.1"/>
    <property type="molecule type" value="Genomic_DNA"/>
</dbReference>
<proteinExistence type="predicted"/>
<dbReference type="AlphaFoldDB" id="A0A942I235"/>
<dbReference type="GO" id="GO:0019867">
    <property type="term" value="C:outer membrane"/>
    <property type="evidence" value="ECO:0007669"/>
    <property type="project" value="InterPro"/>
</dbReference>
<reference evidence="1" key="1">
    <citation type="submission" date="2021-04" db="EMBL/GenBank/DDBJ databases">
        <title>Pseudaminobacter soli sp. nov., isolated from paddy soil contaminated by heavy metals.</title>
        <authorList>
            <person name="Zhang K."/>
        </authorList>
    </citation>
    <scope>NUCLEOTIDE SEQUENCE</scope>
    <source>
        <strain evidence="1">19-2017</strain>
    </source>
</reference>
<evidence type="ECO:0000313" key="2">
    <source>
        <dbReference type="Proteomes" id="UP000680348"/>
    </source>
</evidence>
<accession>A0A942I235</accession>
<organism evidence="1 2">
    <name type="scientific">Pseudaminobacter soli</name>
    <name type="common">ex Zhang et al. 2022</name>
    <dbReference type="NCBI Taxonomy" id="2831468"/>
    <lineage>
        <taxon>Bacteria</taxon>
        <taxon>Pseudomonadati</taxon>
        <taxon>Pseudomonadota</taxon>
        <taxon>Alphaproteobacteria</taxon>
        <taxon>Hyphomicrobiales</taxon>
        <taxon>Phyllobacteriaceae</taxon>
        <taxon>Pseudaminobacter</taxon>
    </lineage>
</organism>
<dbReference type="Gene3D" id="3.30.160.150">
    <property type="entry name" value="Lipoprotein like domain"/>
    <property type="match status" value="1"/>
</dbReference>
<name>A0A942I235_9HYPH</name>
<dbReference type="Pfam" id="PF04390">
    <property type="entry name" value="LptE"/>
    <property type="match status" value="1"/>
</dbReference>
<dbReference type="InterPro" id="IPR007485">
    <property type="entry name" value="LPS_assembly_LptE"/>
</dbReference>
<evidence type="ECO:0000313" key="1">
    <source>
        <dbReference type="EMBL" id="MBS3647734.1"/>
    </source>
</evidence>
<comment type="caution">
    <text evidence="1">The sequence shown here is derived from an EMBL/GenBank/DDBJ whole genome shotgun (WGS) entry which is preliminary data.</text>
</comment>
<dbReference type="GO" id="GO:0043165">
    <property type="term" value="P:Gram-negative-bacterium-type cell outer membrane assembly"/>
    <property type="evidence" value="ECO:0007669"/>
    <property type="project" value="InterPro"/>
</dbReference>